<evidence type="ECO:0000313" key="2">
    <source>
        <dbReference type="EnsemblMetazoa" id="PPA03414.1"/>
    </source>
</evidence>
<feature type="compositionally biased region" description="Polar residues" evidence="1">
    <location>
        <begin position="454"/>
        <end position="470"/>
    </location>
</feature>
<feature type="compositionally biased region" description="Basic and acidic residues" evidence="1">
    <location>
        <begin position="1118"/>
        <end position="1143"/>
    </location>
</feature>
<feature type="compositionally biased region" description="Acidic residues" evidence="1">
    <location>
        <begin position="1818"/>
        <end position="1838"/>
    </location>
</feature>
<dbReference type="EnsemblMetazoa" id="PPA03414.1">
    <property type="protein sequence ID" value="PPA03414.1"/>
    <property type="gene ID" value="WBGene00092968"/>
</dbReference>
<feature type="region of interest" description="Disordered" evidence="1">
    <location>
        <begin position="451"/>
        <end position="487"/>
    </location>
</feature>
<feature type="compositionally biased region" description="Acidic residues" evidence="1">
    <location>
        <begin position="1028"/>
        <end position="1039"/>
    </location>
</feature>
<organism evidence="2 3">
    <name type="scientific">Pristionchus pacificus</name>
    <name type="common">Parasitic nematode worm</name>
    <dbReference type="NCBI Taxonomy" id="54126"/>
    <lineage>
        <taxon>Eukaryota</taxon>
        <taxon>Metazoa</taxon>
        <taxon>Ecdysozoa</taxon>
        <taxon>Nematoda</taxon>
        <taxon>Chromadorea</taxon>
        <taxon>Rhabditida</taxon>
        <taxon>Rhabditina</taxon>
        <taxon>Diplogasteromorpha</taxon>
        <taxon>Diplogasteroidea</taxon>
        <taxon>Neodiplogasteridae</taxon>
        <taxon>Pristionchus</taxon>
    </lineage>
</organism>
<reference evidence="3" key="1">
    <citation type="journal article" date="2008" name="Nat. Genet.">
        <title>The Pristionchus pacificus genome provides a unique perspective on nematode lifestyle and parasitism.</title>
        <authorList>
            <person name="Dieterich C."/>
            <person name="Clifton S.W."/>
            <person name="Schuster L.N."/>
            <person name="Chinwalla A."/>
            <person name="Delehaunty K."/>
            <person name="Dinkelacker I."/>
            <person name="Fulton L."/>
            <person name="Fulton R."/>
            <person name="Godfrey J."/>
            <person name="Minx P."/>
            <person name="Mitreva M."/>
            <person name="Roeseler W."/>
            <person name="Tian H."/>
            <person name="Witte H."/>
            <person name="Yang S.P."/>
            <person name="Wilson R.K."/>
            <person name="Sommer R.J."/>
        </authorList>
    </citation>
    <scope>NUCLEOTIDE SEQUENCE [LARGE SCALE GENOMIC DNA]</scope>
    <source>
        <strain evidence="3">PS312</strain>
    </source>
</reference>
<dbReference type="PANTHER" id="PTHR31802">
    <property type="entry name" value="32 KDA HEAT SHOCK PROTEIN-RELATED"/>
    <property type="match status" value="1"/>
</dbReference>
<feature type="region of interest" description="Disordered" evidence="1">
    <location>
        <begin position="1114"/>
        <end position="1146"/>
    </location>
</feature>
<gene>
    <name evidence="2" type="primary">WBGene00092968</name>
</gene>
<protein>
    <submittedName>
        <fullName evidence="2">Uncharacterized protein</fullName>
    </submittedName>
</protein>
<name>A0A2A6CUC2_PRIPA</name>
<feature type="region of interest" description="Disordered" evidence="1">
    <location>
        <begin position="967"/>
        <end position="992"/>
    </location>
</feature>
<feature type="region of interest" description="Disordered" evidence="1">
    <location>
        <begin position="1013"/>
        <end position="1039"/>
    </location>
</feature>
<accession>A0A8R1Y8G9</accession>
<feature type="region of interest" description="Disordered" evidence="1">
    <location>
        <begin position="1319"/>
        <end position="1378"/>
    </location>
</feature>
<proteinExistence type="predicted"/>
<evidence type="ECO:0000313" key="3">
    <source>
        <dbReference type="Proteomes" id="UP000005239"/>
    </source>
</evidence>
<feature type="region of interest" description="Disordered" evidence="1">
    <location>
        <begin position="1798"/>
        <end position="1844"/>
    </location>
</feature>
<sequence>MANNVPINDVCEESIDDSVGLPRHFYYLDDYESREPCRPLDSEDFLYRRLNDNEAHQMLIETLIRDYSTLPINCEDEVIEIIAKQASPLLTIGNEDGFTTITVECQTDEEDVSEIPSDVMYRQYSAMEDHGLRSCVSVRKWIILDSNKNYNAIQKDKDLRYRKKHYDLMRQLLENGKEAFLTNNCIRDKIGQKCIQDPISIDCEKISKIPYYSWNLRKPLALMDHDYKRIMDFLKLLMMKSRSKSKTKPKLSRSHAILEKIEHNDEVLKKRDSGTVALPLLVSVSQLGLSTAVSILHEALFCCSILIAYMQHTIVAARAWELLKEMTIDDCDLGYMEDYGRDPRVFRPCGMDALQIPSIVAPEVELAVGGGGGRRGGEAHRPTLVRLFTPTILSTTNAGSCTTVTPRLLSATKGGGGGGAANTGCLYPSLSASSMPRSSSVTSSALSLYVPSSAHPSTSTSRAANNQKNGPGNPYGPSKHYAPSEKEARKWTGALLEEHGDLHRLESIYERWNTAAPSEDVIEEYNELDATRIDPATLKNYIALPVHSTERFVRNRTPFNPAATPTRRSSPFPYTFYPSPVNYELLADGRPKIIYFVWQYDDDDFDFLNPFGSNPIIPFPEGDASSAHCPDLPFYDGEPLFESPFNGYKLRHPVSRYAAMAQVSSFTHSAARTYFRLLSEERFDVLSQMDPFQPCFPHRPHLWISPPHVALYRTGEPLQDRFKDVFTTKAAQHRGLYNPGGFVLKKGMLSEHAAQWQDHMEFLAVDTLDWFDAFPSVQDRDDFMRHCARVRDSDTGAPERIITSTKELNKKHGHYVPLPFRYIRVSPENDLHDPIDPYALVELPHEGTYERPQWKAFTFTKPDPFPADGEEGDSKKTRRSFILKMFQKKKKKEGNHLFSRPACLGGAVPRRRLLWKSDNKQMDYEKRIHDGWMAATYHEWPNETILLTEKLTVDQITRGIDLRAKRDKAARTVPRSTSRLVPSAPPLDTPRRLYPTAPPLETHVDVHPKFNHYQEPEEDSTSSFSDGNDCDDDDDDEEEDLVEEMAAMRVEDHPRDVTVEQCQHVGRPIELKRRFDIRSMSIVFEPVIEWRDDTYDHLTAEEWNRICKRREEEEEELERSMRTREEDEAEELRRQERERREKEEAEELAWTLEMSRKEEELNQLIEMKKREKEKENQPSSSSDLTTAEEALERQRLEGIREEIVARRIAVARRRTVKEEKPIMYEEKEMLLLAGSRRKRVRFNEDLSQDERYELINDYVDKKNKAFEDACRKFREENPYGVASHLHQIAPIAWEIPTVEAPPSDVSSLPLAATETFSSVSMESVKREIKEEDPDEPEEPLRTPTPPDPSRHRDAIDEGIYSDYDRSTTPETDPSPARSYRVCPFPGANNPPPPYIYEAEDIDKANRGERAPDYQEESDELFTHGPRLRQDTPPMDLAVPADDTTISPTTATVSQLAVLGIAPAMADEDDRHSPSPDPTPPLLLRSASRRFIADPLRIQRKRLYAHFDEPPPALIMTTNEEKDEEMGYPEFIYDDLCSLVHFGAWGDKTAADSTTSRRPFSTEVRDGRKKKIAKRRTRFFDEGGEVCRRLEEQNDSRFDERVDLRLHLRSMRDNSLIPHLAPFRLRNQEDLENMRYVLYRICTQEQFARIDRDLSRLREREQYVVDHASLFGENWPSQFRLILTGVSRAIFDRSYRPDTDPHALRMVPFLQQLFHLEETSRIGQSIRADQLARRAIAMGVRIGNYRTRRGQFHAMLGALLAHFGDAIVDDRVWRDEEGRPIIRPFLHDFDGLEEAGVPALELPEEVPMDDDDIYARDSDSEEEGEEEEEEEEVIVEDPMEEHTRPVDPLEVPWPRHSVPASHYVWPSHDFRRRMSMRTLLGASRMFWRDTYDRPDNAPYSEQAQKVWYAFQMASGRTSARFMSALSQRQIFVIFVLMAVIDERWTWLNAELLPPRTILKEIEQLLINRATLAIPINTLPSALAALSRISKVARVRSLAVFRLEDDDFLSTLMTFFREMPPSQGGFEDVEMIRTEEVFRPDDEERGQEESTTEGEKICKERDTLLQLMNTRLARCKVLSEKARSIGQVIAHLKSISAERVPVPIDFNWTIHHVVQMSPEFAQRWPAGGYDGERGEDWWTAVGGGEFLKDFHDMVCYPRHDLTIRRQKKRARSMSPRRSSDSTVRANWRATLRLPDHPLRREDVHPLWASRAAQQARSIGNRPMPVVDIWDRNMEKKDEEGYQAGLDLRRWRMTVNAPSNGELPREMAAELEQRRLSRMDTLIRQSITRNRNGQMQFGPARGGRIQGDGAASSLYLDSASLFSHSSTFSNDWTAWRLTRPEPNMDRADAVRYRATVRQPMKQHYKKEENW</sequence>
<evidence type="ECO:0000256" key="1">
    <source>
        <dbReference type="SAM" id="MobiDB-lite"/>
    </source>
</evidence>
<feature type="compositionally biased region" description="Acidic residues" evidence="1">
    <location>
        <begin position="1801"/>
        <end position="1811"/>
    </location>
</feature>
<dbReference type="GO" id="GO:0005730">
    <property type="term" value="C:nucleolus"/>
    <property type="evidence" value="ECO:0000318"/>
    <property type="project" value="GO_Central"/>
</dbReference>
<feature type="region of interest" description="Disordered" evidence="1">
    <location>
        <begin position="1169"/>
        <end position="1189"/>
    </location>
</feature>
<accession>A0A2A6CUC2</accession>
<keyword evidence="3" id="KW-1185">Reference proteome</keyword>
<dbReference type="PANTHER" id="PTHR31802:SF31">
    <property type="entry name" value="MSR-110, ISOFORM C"/>
    <property type="match status" value="1"/>
</dbReference>
<reference evidence="2" key="2">
    <citation type="submission" date="2022-06" db="UniProtKB">
        <authorList>
            <consortium name="EnsemblMetazoa"/>
        </authorList>
    </citation>
    <scope>IDENTIFICATION</scope>
    <source>
        <strain evidence="2">PS312</strain>
    </source>
</reference>
<dbReference type="Proteomes" id="UP000005239">
    <property type="component" value="Unassembled WGS sequence"/>
</dbReference>